<dbReference type="NCBIfam" id="TIGR00756">
    <property type="entry name" value="PPR"/>
    <property type="match status" value="2"/>
</dbReference>
<dbReference type="EMBL" id="LUGH01000049">
    <property type="protein sequence ID" value="OBZ90429.1"/>
    <property type="molecule type" value="Genomic_DNA"/>
</dbReference>
<dbReference type="AlphaFoldDB" id="A0A1C7NNI5"/>
<dbReference type="Pfam" id="PF12854">
    <property type="entry name" value="PPR_1"/>
    <property type="match status" value="1"/>
</dbReference>
<organism evidence="3 4">
    <name type="scientific">Choanephora cucurbitarum</name>
    <dbReference type="NCBI Taxonomy" id="101091"/>
    <lineage>
        <taxon>Eukaryota</taxon>
        <taxon>Fungi</taxon>
        <taxon>Fungi incertae sedis</taxon>
        <taxon>Mucoromycota</taxon>
        <taxon>Mucoromycotina</taxon>
        <taxon>Mucoromycetes</taxon>
        <taxon>Mucorales</taxon>
        <taxon>Mucorineae</taxon>
        <taxon>Choanephoraceae</taxon>
        <taxon>Choanephoroideae</taxon>
        <taxon>Choanephora</taxon>
    </lineage>
</organism>
<feature type="repeat" description="PPR" evidence="2">
    <location>
        <begin position="389"/>
        <end position="424"/>
    </location>
</feature>
<accession>A0A1C7NNI5</accession>
<dbReference type="Pfam" id="PF13812">
    <property type="entry name" value="PPR_3"/>
    <property type="match status" value="1"/>
</dbReference>
<dbReference type="PANTHER" id="PTHR46128:SF136">
    <property type="entry name" value="PENTACOTRIPEPTIDE-REPEAT REGION OF PRORP DOMAIN-CONTAINING PROTEIN"/>
    <property type="match status" value="1"/>
</dbReference>
<dbReference type="Gene3D" id="1.25.40.10">
    <property type="entry name" value="Tetratricopeptide repeat domain"/>
    <property type="match status" value="3"/>
</dbReference>
<reference evidence="3 4" key="1">
    <citation type="submission" date="2016-03" db="EMBL/GenBank/DDBJ databases">
        <title>Choanephora cucurbitarum.</title>
        <authorList>
            <person name="Min B."/>
            <person name="Park H."/>
            <person name="Park J.-H."/>
            <person name="Shin H.-D."/>
            <person name="Choi I.-G."/>
        </authorList>
    </citation>
    <scope>NUCLEOTIDE SEQUENCE [LARGE SCALE GENOMIC DNA]</scope>
    <source>
        <strain evidence="3 4">KUS-F28377</strain>
    </source>
</reference>
<dbReference type="InParanoid" id="A0A1C7NNI5"/>
<dbReference type="InterPro" id="IPR050872">
    <property type="entry name" value="PPR_P_subfamily"/>
</dbReference>
<dbReference type="OrthoDB" id="185373at2759"/>
<dbReference type="STRING" id="101091.A0A1C7NNI5"/>
<dbReference type="Proteomes" id="UP000093000">
    <property type="component" value="Unassembled WGS sequence"/>
</dbReference>
<comment type="similarity">
    <text evidence="1">Belongs to the PPR family. P subfamily.</text>
</comment>
<name>A0A1C7NNI5_9FUNG</name>
<sequence>MALRSCLCSTTKRYAPCIQHLNSSSLLVRPFLFRATHTASVSKPTPICLTTPERLPIVSGLERELEAILRQSSKKHYPKAFYNRLSHCTPQQIVHLFDGMMAHHPYDHLSPVMVEAARHWNLERLLAVMRQCGERFQQWRYDLFCSVLLARYTRTHDLAPILEALPLKGKSTDVMPFYNAILVKSQKLKRHDHVHQVIRIMKERQWTPDTATYNILIREQLSTLSGSKAMIWFDQLIEQGMVPNRATYHIFIRHAIGQEDWQGLPVWLTRMEQAAFQPNAILVRILLKALVEQPQEPALVAAFERIVGQKMIDNDDDGEKLLNTAAAALLDSNHLETAIELLHMAISRKSNSIYTYNLLLRGLCHQGNTKRALQLWRRMDQDDSIPPPDIVTYTTLIHGLVRHHHSLEQIVELYQHMLRQGISTNNVLQSTLLQAMMKSAQNPKAVFNMFQLVLSHQHHLNESLDLIQVYNMMIDYYFLHYHKSHRDRFPQETLQFLMEAVDQKKLKPTVATLNIMVRGLAILNKDVRSAEETVELFKTRGVDVNERTVFYLTKAACRQGDRDKARQWISTFEEHHVIRGKGLLYLKQQLMPS</sequence>
<gene>
    <name evidence="3" type="ORF">A0J61_01522</name>
</gene>
<dbReference type="PROSITE" id="PS51375">
    <property type="entry name" value="PPR"/>
    <property type="match status" value="2"/>
</dbReference>
<dbReference type="InterPro" id="IPR002885">
    <property type="entry name" value="PPR_rpt"/>
</dbReference>
<evidence type="ECO:0000256" key="1">
    <source>
        <dbReference type="ARBA" id="ARBA00007626"/>
    </source>
</evidence>
<comment type="caution">
    <text evidence="3">The sequence shown here is derived from an EMBL/GenBank/DDBJ whole genome shotgun (WGS) entry which is preliminary data.</text>
</comment>
<evidence type="ECO:0000313" key="4">
    <source>
        <dbReference type="Proteomes" id="UP000093000"/>
    </source>
</evidence>
<evidence type="ECO:0000313" key="3">
    <source>
        <dbReference type="EMBL" id="OBZ90429.1"/>
    </source>
</evidence>
<proteinExistence type="inferred from homology"/>
<protein>
    <submittedName>
        <fullName evidence="3">Uncharacterized protein</fullName>
    </submittedName>
</protein>
<dbReference type="Pfam" id="PF13041">
    <property type="entry name" value="PPR_2"/>
    <property type="match status" value="1"/>
</dbReference>
<evidence type="ECO:0000256" key="2">
    <source>
        <dbReference type="PROSITE-ProRule" id="PRU00708"/>
    </source>
</evidence>
<dbReference type="SUPFAM" id="SSF48452">
    <property type="entry name" value="TPR-like"/>
    <property type="match status" value="1"/>
</dbReference>
<feature type="repeat" description="PPR" evidence="2">
    <location>
        <begin position="352"/>
        <end position="386"/>
    </location>
</feature>
<dbReference type="PANTHER" id="PTHR46128">
    <property type="entry name" value="MITOCHONDRIAL GROUP I INTRON SPLICING FACTOR CCM1"/>
    <property type="match status" value="1"/>
</dbReference>
<keyword evidence="4" id="KW-1185">Reference proteome</keyword>
<dbReference type="InterPro" id="IPR011990">
    <property type="entry name" value="TPR-like_helical_dom_sf"/>
</dbReference>